<dbReference type="Proteomes" id="UP001367508">
    <property type="component" value="Unassembled WGS sequence"/>
</dbReference>
<evidence type="ECO:0000313" key="2">
    <source>
        <dbReference type="EMBL" id="KAK7340725.1"/>
    </source>
</evidence>
<reference evidence="2 3" key="1">
    <citation type="submission" date="2024-01" db="EMBL/GenBank/DDBJ databases">
        <title>The genomes of 5 underutilized Papilionoideae crops provide insights into root nodulation and disease resistanc.</title>
        <authorList>
            <person name="Jiang F."/>
        </authorList>
    </citation>
    <scope>NUCLEOTIDE SEQUENCE [LARGE SCALE GENOMIC DNA]</scope>
    <source>
        <strain evidence="2">LVBAO_FW01</strain>
        <tissue evidence="2">Leaves</tissue>
    </source>
</reference>
<gene>
    <name evidence="2" type="ORF">VNO77_21436</name>
</gene>
<accession>A0AAN9LR25</accession>
<keyword evidence="3" id="KW-1185">Reference proteome</keyword>
<dbReference type="EMBL" id="JAYMYQ010000004">
    <property type="protein sequence ID" value="KAK7340725.1"/>
    <property type="molecule type" value="Genomic_DNA"/>
</dbReference>
<evidence type="ECO:0000256" key="1">
    <source>
        <dbReference type="SAM" id="MobiDB-lite"/>
    </source>
</evidence>
<feature type="region of interest" description="Disordered" evidence="1">
    <location>
        <begin position="42"/>
        <end position="61"/>
    </location>
</feature>
<evidence type="ECO:0000313" key="3">
    <source>
        <dbReference type="Proteomes" id="UP001367508"/>
    </source>
</evidence>
<organism evidence="2 3">
    <name type="scientific">Canavalia gladiata</name>
    <name type="common">Sword bean</name>
    <name type="synonym">Dolichos gladiatus</name>
    <dbReference type="NCBI Taxonomy" id="3824"/>
    <lineage>
        <taxon>Eukaryota</taxon>
        <taxon>Viridiplantae</taxon>
        <taxon>Streptophyta</taxon>
        <taxon>Embryophyta</taxon>
        <taxon>Tracheophyta</taxon>
        <taxon>Spermatophyta</taxon>
        <taxon>Magnoliopsida</taxon>
        <taxon>eudicotyledons</taxon>
        <taxon>Gunneridae</taxon>
        <taxon>Pentapetalae</taxon>
        <taxon>rosids</taxon>
        <taxon>fabids</taxon>
        <taxon>Fabales</taxon>
        <taxon>Fabaceae</taxon>
        <taxon>Papilionoideae</taxon>
        <taxon>50 kb inversion clade</taxon>
        <taxon>NPAAA clade</taxon>
        <taxon>indigoferoid/millettioid clade</taxon>
        <taxon>Phaseoleae</taxon>
        <taxon>Canavalia</taxon>
    </lineage>
</organism>
<comment type="caution">
    <text evidence="2">The sequence shown here is derived from an EMBL/GenBank/DDBJ whole genome shotgun (WGS) entry which is preliminary data.</text>
</comment>
<name>A0AAN9LR25_CANGL</name>
<sequence>MLVIRMRIVTVRHCGFNIFFSRLLYSKQRNIECQHGRSEISGIKTSGNAQPHNGNNPLHNLHDDLGAELGHRFATQIVNDASDP</sequence>
<dbReference type="AlphaFoldDB" id="A0AAN9LR25"/>
<proteinExistence type="predicted"/>
<protein>
    <submittedName>
        <fullName evidence="2">Uncharacterized protein</fullName>
    </submittedName>
</protein>